<evidence type="ECO:0008006" key="4">
    <source>
        <dbReference type="Google" id="ProtNLM"/>
    </source>
</evidence>
<gene>
    <name evidence="2" type="ORF">ACFOZY_10400</name>
</gene>
<feature type="transmembrane region" description="Helical" evidence="1">
    <location>
        <begin position="48"/>
        <end position="67"/>
    </location>
</feature>
<feature type="transmembrane region" description="Helical" evidence="1">
    <location>
        <begin position="113"/>
        <end position="130"/>
    </location>
</feature>
<feature type="transmembrane region" description="Helical" evidence="1">
    <location>
        <begin position="87"/>
        <end position="107"/>
    </location>
</feature>
<comment type="caution">
    <text evidence="2">The sequence shown here is derived from an EMBL/GenBank/DDBJ whole genome shotgun (WGS) entry which is preliminary data.</text>
</comment>
<dbReference type="RefSeq" id="WP_378155108.1">
    <property type="nucleotide sequence ID" value="NZ_JBHSEC010000019.1"/>
</dbReference>
<proteinExistence type="predicted"/>
<keyword evidence="3" id="KW-1185">Reference proteome</keyword>
<sequence length="224" mass="26225">MKEAAYHYNQQLLKIIGFSGVIGIPVLFLIMNASFVFANTDLEGQENFLLIFSNLLMFILFIQPLRFLFERSDQDEEVTMKEIIRHFLSSIGPILIMTFVMMGLVYIGMMLMMIPGIILFPFLFLMPFMYEREMTVKEWVKKTIRFHNDHLISIWVQLLLWGCFAFLVWAGFLYLLSLFEMTVLAFAIARMIFCLFVFPFIVFGISDRLLELAKEGATHENSYI</sequence>
<reference evidence="3" key="1">
    <citation type="journal article" date="2019" name="Int. J. Syst. Evol. Microbiol.">
        <title>The Global Catalogue of Microorganisms (GCM) 10K type strain sequencing project: providing services to taxonomists for standard genome sequencing and annotation.</title>
        <authorList>
            <consortium name="The Broad Institute Genomics Platform"/>
            <consortium name="The Broad Institute Genome Sequencing Center for Infectious Disease"/>
            <person name="Wu L."/>
            <person name="Ma J."/>
        </authorList>
    </citation>
    <scope>NUCLEOTIDE SEQUENCE [LARGE SCALE GENOMIC DNA]</scope>
    <source>
        <strain evidence="3">CCUG 59778</strain>
    </source>
</reference>
<dbReference type="Proteomes" id="UP001595817">
    <property type="component" value="Unassembled WGS sequence"/>
</dbReference>
<keyword evidence="1" id="KW-0812">Transmembrane</keyword>
<keyword evidence="1" id="KW-1133">Transmembrane helix</keyword>
<evidence type="ECO:0000313" key="3">
    <source>
        <dbReference type="Proteomes" id="UP001595817"/>
    </source>
</evidence>
<evidence type="ECO:0000313" key="2">
    <source>
        <dbReference type="EMBL" id="MFC4410825.1"/>
    </source>
</evidence>
<feature type="transmembrane region" description="Helical" evidence="1">
    <location>
        <begin position="12"/>
        <end position="36"/>
    </location>
</feature>
<evidence type="ECO:0000256" key="1">
    <source>
        <dbReference type="SAM" id="Phobius"/>
    </source>
</evidence>
<name>A0ABV8X9K5_9LACT</name>
<feature type="transmembrane region" description="Helical" evidence="1">
    <location>
        <begin position="151"/>
        <end position="176"/>
    </location>
</feature>
<organism evidence="2 3">
    <name type="scientific">Chungangia koreensis</name>
    <dbReference type="NCBI Taxonomy" id="752657"/>
    <lineage>
        <taxon>Bacteria</taxon>
        <taxon>Bacillati</taxon>
        <taxon>Bacillota</taxon>
        <taxon>Bacilli</taxon>
        <taxon>Lactobacillales</taxon>
        <taxon>Chungangia</taxon>
    </lineage>
</organism>
<protein>
    <recommendedName>
        <fullName evidence="4">DUF975 family protein</fullName>
    </recommendedName>
</protein>
<dbReference type="EMBL" id="JBHSEC010000019">
    <property type="protein sequence ID" value="MFC4410825.1"/>
    <property type="molecule type" value="Genomic_DNA"/>
</dbReference>
<accession>A0ABV8X9K5</accession>
<keyword evidence="1" id="KW-0472">Membrane</keyword>
<feature type="transmembrane region" description="Helical" evidence="1">
    <location>
        <begin position="182"/>
        <end position="205"/>
    </location>
</feature>